<dbReference type="eggNOG" id="KOG4720">
    <property type="taxonomic scope" value="Eukaryota"/>
</dbReference>
<evidence type="ECO:0000256" key="3">
    <source>
        <dbReference type="ARBA" id="ARBA00038874"/>
    </source>
</evidence>
<sequence>MKKTESRNDLERNVVANLPFVDYTIDHSKLLEGAQFIISQIKPYWPKEQTKFKQFHGGMTNKLMLCYLDGTEEKALVRVYGHKTEYLIDREQEMVNICSLKKNNIGPEVFGRFQNGYCYGYLQGEPLDVEMMRDAHISRLTARKLASWHQTHIPGDTTPMLFNTLEKWMSIIPESFEDNPTKDKKYKEKFSLPQIRQELQQLRTVLEGLNSPIVFSHNDLLCKNVLFHAESDAVHFIDYEYANYSYRGFDIGNHFCEFAGMDDPVDYGRYPGRAFQMVWLRQYIAGAQGITDAEVTEQQVEAMYREVNKFALAAHFYWGSWALVQARFSDIDFDYLDYALLRFAEYFRRKDEFLAL</sequence>
<proteinExistence type="inferred from homology"/>
<dbReference type="EC" id="2.7.1.82" evidence="3"/>
<organism evidence="4 5">
    <name type="scientific">Capsaspora owczarzaki (strain ATCC 30864)</name>
    <dbReference type="NCBI Taxonomy" id="595528"/>
    <lineage>
        <taxon>Eukaryota</taxon>
        <taxon>Filasterea</taxon>
        <taxon>Capsaspora</taxon>
    </lineage>
</organism>
<protein>
    <recommendedName>
        <fullName evidence="3">ethanolamine kinase</fullName>
        <ecNumber evidence="3">2.7.1.82</ecNumber>
    </recommendedName>
</protein>
<dbReference type="PhylomeDB" id="A0A0D2VNA7"/>
<dbReference type="PANTHER" id="PTHR22603:SF66">
    <property type="entry name" value="ETHANOLAMINE KINASE"/>
    <property type="match status" value="1"/>
</dbReference>
<evidence type="ECO:0000313" key="5">
    <source>
        <dbReference type="Proteomes" id="UP000008743"/>
    </source>
</evidence>
<dbReference type="EMBL" id="KE346363">
    <property type="protein sequence ID" value="KJE91772.1"/>
    <property type="molecule type" value="Genomic_DNA"/>
</dbReference>
<dbReference type="OrthoDB" id="10267235at2759"/>
<keyword evidence="4" id="KW-0418">Kinase</keyword>
<dbReference type="SUPFAM" id="SSF56112">
    <property type="entry name" value="Protein kinase-like (PK-like)"/>
    <property type="match status" value="1"/>
</dbReference>
<dbReference type="GO" id="GO:0006646">
    <property type="term" value="P:phosphatidylethanolamine biosynthetic process"/>
    <property type="evidence" value="ECO:0007669"/>
    <property type="project" value="TreeGrafter"/>
</dbReference>
<gene>
    <name evidence="4" type="ORF">CAOG_002861</name>
</gene>
<dbReference type="PANTHER" id="PTHR22603">
    <property type="entry name" value="CHOLINE/ETHANOALAMINE KINASE"/>
    <property type="match status" value="1"/>
</dbReference>
<name>A0A0D2VNA7_CAPO3</name>
<evidence type="ECO:0000313" key="4">
    <source>
        <dbReference type="EMBL" id="KJE91772.1"/>
    </source>
</evidence>
<evidence type="ECO:0000256" key="1">
    <source>
        <dbReference type="ARBA" id="ARBA00037883"/>
    </source>
</evidence>
<reference evidence="5" key="1">
    <citation type="submission" date="2011-02" db="EMBL/GenBank/DDBJ databases">
        <title>The Genome Sequence of Capsaspora owczarzaki ATCC 30864.</title>
        <authorList>
            <person name="Russ C."/>
            <person name="Cuomo C."/>
            <person name="Burger G."/>
            <person name="Gray M.W."/>
            <person name="Holland P.W.H."/>
            <person name="King N."/>
            <person name="Lang F.B.F."/>
            <person name="Roger A.J."/>
            <person name="Ruiz-Trillo I."/>
            <person name="Young S.K."/>
            <person name="Zeng Q."/>
            <person name="Gargeya S."/>
            <person name="Alvarado L."/>
            <person name="Berlin A."/>
            <person name="Chapman S.B."/>
            <person name="Chen Z."/>
            <person name="Freedman E."/>
            <person name="Gellesch M."/>
            <person name="Goldberg J."/>
            <person name="Griggs A."/>
            <person name="Gujja S."/>
            <person name="Heilman E."/>
            <person name="Heiman D."/>
            <person name="Howarth C."/>
            <person name="Mehta T."/>
            <person name="Neiman D."/>
            <person name="Pearson M."/>
            <person name="Roberts A."/>
            <person name="Saif S."/>
            <person name="Shea T."/>
            <person name="Shenoy N."/>
            <person name="Sisk P."/>
            <person name="Stolte C."/>
            <person name="Sykes S."/>
            <person name="White J."/>
            <person name="Yandava C."/>
            <person name="Haas B."/>
            <person name="Nusbaum C."/>
            <person name="Birren B."/>
        </authorList>
    </citation>
    <scope>NUCLEOTIDE SEQUENCE</scope>
    <source>
        <strain evidence="5">ATCC 30864</strain>
    </source>
</reference>
<dbReference type="Proteomes" id="UP000008743">
    <property type="component" value="Unassembled WGS sequence"/>
</dbReference>
<comment type="pathway">
    <text evidence="1">Phospholipid metabolism; phosphatidylethanolamine biosynthesis; phosphatidylethanolamine from ethanolamine: step 1/3.</text>
</comment>
<dbReference type="OMA" id="FALIPKY"/>
<dbReference type="GO" id="GO:0004305">
    <property type="term" value="F:ethanolamine kinase activity"/>
    <property type="evidence" value="ECO:0007669"/>
    <property type="project" value="UniProtKB-EC"/>
</dbReference>
<accession>A0A0D2VNA7</accession>
<dbReference type="InterPro" id="IPR011009">
    <property type="entry name" value="Kinase-like_dom_sf"/>
</dbReference>
<dbReference type="Gene3D" id="3.90.1200.10">
    <property type="match status" value="1"/>
</dbReference>
<keyword evidence="5" id="KW-1185">Reference proteome</keyword>
<dbReference type="AlphaFoldDB" id="A0A0D2VNA7"/>
<dbReference type="InParanoid" id="A0A0D2VNA7"/>
<keyword evidence="4" id="KW-0808">Transferase</keyword>
<dbReference type="GO" id="GO:0005737">
    <property type="term" value="C:cytoplasm"/>
    <property type="evidence" value="ECO:0007669"/>
    <property type="project" value="TreeGrafter"/>
</dbReference>
<dbReference type="Pfam" id="PF01633">
    <property type="entry name" value="Choline_kinase"/>
    <property type="match status" value="1"/>
</dbReference>
<dbReference type="FunCoup" id="A0A0D2VNA7">
    <property type="interactions" value="291"/>
</dbReference>
<dbReference type="STRING" id="595528.A0A0D2VNA7"/>
<dbReference type="Gene3D" id="3.30.200.20">
    <property type="entry name" value="Phosphorylase Kinase, domain 1"/>
    <property type="match status" value="1"/>
</dbReference>
<evidence type="ECO:0000256" key="2">
    <source>
        <dbReference type="ARBA" id="ARBA00038211"/>
    </source>
</evidence>
<comment type="similarity">
    <text evidence="2">Belongs to the choline/ethanolamine kinase family.</text>
</comment>
<dbReference type="CDD" id="cd05157">
    <property type="entry name" value="ETNK_euk"/>
    <property type="match status" value="1"/>
</dbReference>
<dbReference type="RefSeq" id="XP_004363700.1">
    <property type="nucleotide sequence ID" value="XM_004363643.2"/>
</dbReference>